<accession>A0ACB8XEQ5</accession>
<feature type="non-terminal residue" evidence="1">
    <location>
        <position position="96"/>
    </location>
</feature>
<dbReference type="Proteomes" id="UP000831701">
    <property type="component" value="Chromosome 1"/>
</dbReference>
<evidence type="ECO:0000313" key="1">
    <source>
        <dbReference type="EMBL" id="KAI3377318.1"/>
    </source>
</evidence>
<dbReference type="EMBL" id="CM041531">
    <property type="protein sequence ID" value="KAI3377318.1"/>
    <property type="molecule type" value="Genomic_DNA"/>
</dbReference>
<name>A0ACB8XEQ5_9TELE</name>
<gene>
    <name evidence="1" type="ORF">L3Q82_008521</name>
</gene>
<sequence>MVAPVNDLQKVRNVHRDMLKAVIQSEAKTLPSKVPSPPTVAALDDGDSYSDSDVWLLVPETPVPQSTAATGLGVKSGLSVVHRRADDAKGRGRCGR</sequence>
<evidence type="ECO:0000313" key="2">
    <source>
        <dbReference type="Proteomes" id="UP000831701"/>
    </source>
</evidence>
<protein>
    <submittedName>
        <fullName evidence="1">Uncharacterized protein</fullName>
    </submittedName>
</protein>
<proteinExistence type="predicted"/>
<comment type="caution">
    <text evidence="1">The sequence shown here is derived from an EMBL/GenBank/DDBJ whole genome shotgun (WGS) entry which is preliminary data.</text>
</comment>
<reference evidence="1" key="1">
    <citation type="submission" date="2022-04" db="EMBL/GenBank/DDBJ databases">
        <title>Jade perch genome.</title>
        <authorList>
            <person name="Chao B."/>
        </authorList>
    </citation>
    <scope>NUCLEOTIDE SEQUENCE</scope>
    <source>
        <strain evidence="1">CB-2022</strain>
    </source>
</reference>
<organism evidence="1 2">
    <name type="scientific">Scortum barcoo</name>
    <name type="common">barcoo grunter</name>
    <dbReference type="NCBI Taxonomy" id="214431"/>
    <lineage>
        <taxon>Eukaryota</taxon>
        <taxon>Metazoa</taxon>
        <taxon>Chordata</taxon>
        <taxon>Craniata</taxon>
        <taxon>Vertebrata</taxon>
        <taxon>Euteleostomi</taxon>
        <taxon>Actinopterygii</taxon>
        <taxon>Neopterygii</taxon>
        <taxon>Teleostei</taxon>
        <taxon>Neoteleostei</taxon>
        <taxon>Acanthomorphata</taxon>
        <taxon>Eupercaria</taxon>
        <taxon>Centrarchiformes</taxon>
        <taxon>Terapontoidei</taxon>
        <taxon>Terapontidae</taxon>
        <taxon>Scortum</taxon>
    </lineage>
</organism>
<keyword evidence="2" id="KW-1185">Reference proteome</keyword>